<keyword evidence="1" id="KW-0732">Signal</keyword>
<feature type="chain" id="PRO_5003990676" description="Secreted protein" evidence="1">
    <location>
        <begin position="25"/>
        <end position="103"/>
    </location>
</feature>
<evidence type="ECO:0000313" key="2">
    <source>
        <dbReference type="EMBL" id="ELR16396.1"/>
    </source>
</evidence>
<dbReference type="VEuPathDB" id="AmoebaDB:ACA1_352380"/>
<evidence type="ECO:0000256" key="1">
    <source>
        <dbReference type="SAM" id="SignalP"/>
    </source>
</evidence>
<gene>
    <name evidence="2" type="ORF">ACA1_352380</name>
</gene>
<dbReference type="AlphaFoldDB" id="L8GWC5"/>
<reference evidence="2 3" key="1">
    <citation type="journal article" date="2013" name="Genome Biol.">
        <title>Genome of Acanthamoeba castellanii highlights extensive lateral gene transfer and early evolution of tyrosine kinase signaling.</title>
        <authorList>
            <person name="Clarke M."/>
            <person name="Lohan A.J."/>
            <person name="Liu B."/>
            <person name="Lagkouvardos I."/>
            <person name="Roy S."/>
            <person name="Zafar N."/>
            <person name="Bertelli C."/>
            <person name="Schilde C."/>
            <person name="Kianianmomeni A."/>
            <person name="Burglin T.R."/>
            <person name="Frech C."/>
            <person name="Turcotte B."/>
            <person name="Kopec K.O."/>
            <person name="Synnott J.M."/>
            <person name="Choo C."/>
            <person name="Paponov I."/>
            <person name="Finkler A."/>
            <person name="Soon Heng Tan C."/>
            <person name="Hutchins A.P."/>
            <person name="Weinmeier T."/>
            <person name="Rattei T."/>
            <person name="Chu J.S."/>
            <person name="Gimenez G."/>
            <person name="Irimia M."/>
            <person name="Rigden D.J."/>
            <person name="Fitzpatrick D.A."/>
            <person name="Lorenzo-Morales J."/>
            <person name="Bateman A."/>
            <person name="Chiu C.H."/>
            <person name="Tang P."/>
            <person name="Hegemann P."/>
            <person name="Fromm H."/>
            <person name="Raoult D."/>
            <person name="Greub G."/>
            <person name="Miranda-Saavedra D."/>
            <person name="Chen N."/>
            <person name="Nash P."/>
            <person name="Ginger M.L."/>
            <person name="Horn M."/>
            <person name="Schaap P."/>
            <person name="Caler L."/>
            <person name="Loftus B."/>
        </authorList>
    </citation>
    <scope>NUCLEOTIDE SEQUENCE [LARGE SCALE GENOMIC DNA]</scope>
    <source>
        <strain evidence="2 3">Neff</strain>
    </source>
</reference>
<feature type="signal peptide" evidence="1">
    <location>
        <begin position="1"/>
        <end position="24"/>
    </location>
</feature>
<accession>L8GWC5</accession>
<keyword evidence="3" id="KW-1185">Reference proteome</keyword>
<name>L8GWC5_ACACF</name>
<evidence type="ECO:0000313" key="3">
    <source>
        <dbReference type="Proteomes" id="UP000011083"/>
    </source>
</evidence>
<evidence type="ECO:0008006" key="4">
    <source>
        <dbReference type="Google" id="ProtNLM"/>
    </source>
</evidence>
<dbReference type="GeneID" id="14917095"/>
<sequence>MPSSLLLVTALTFFLASSFVLTRGDHTSQHSLHDPRVLHCLSRSAVRSLQFCLCLNDLDLEFFYTLWKKRGSTVLRLPRQTRAFQTMKDEEDPDGPPARRYDN</sequence>
<protein>
    <recommendedName>
        <fullName evidence="4">Secreted protein</fullName>
    </recommendedName>
</protein>
<dbReference type="EMBL" id="KB007999">
    <property type="protein sequence ID" value="ELR16396.1"/>
    <property type="molecule type" value="Genomic_DNA"/>
</dbReference>
<proteinExistence type="predicted"/>
<dbReference type="KEGG" id="acan:ACA1_352380"/>
<dbReference type="Proteomes" id="UP000011083">
    <property type="component" value="Unassembled WGS sequence"/>
</dbReference>
<organism evidence="2 3">
    <name type="scientific">Acanthamoeba castellanii (strain ATCC 30010 / Neff)</name>
    <dbReference type="NCBI Taxonomy" id="1257118"/>
    <lineage>
        <taxon>Eukaryota</taxon>
        <taxon>Amoebozoa</taxon>
        <taxon>Discosea</taxon>
        <taxon>Longamoebia</taxon>
        <taxon>Centramoebida</taxon>
        <taxon>Acanthamoebidae</taxon>
        <taxon>Acanthamoeba</taxon>
    </lineage>
</organism>
<dbReference type="RefSeq" id="XP_004338409.1">
    <property type="nucleotide sequence ID" value="XM_004338361.1"/>
</dbReference>